<dbReference type="Proteomes" id="UP000663834">
    <property type="component" value="Unassembled WGS sequence"/>
</dbReference>
<reference evidence="3" key="1">
    <citation type="submission" date="2021-02" db="EMBL/GenBank/DDBJ databases">
        <authorList>
            <person name="Nowell W R."/>
        </authorList>
    </citation>
    <scope>NUCLEOTIDE SEQUENCE</scope>
</reference>
<organism evidence="3 5">
    <name type="scientific">Rotaria magnacalcarata</name>
    <dbReference type="NCBI Taxonomy" id="392030"/>
    <lineage>
        <taxon>Eukaryota</taxon>
        <taxon>Metazoa</taxon>
        <taxon>Spiralia</taxon>
        <taxon>Gnathifera</taxon>
        <taxon>Rotifera</taxon>
        <taxon>Eurotatoria</taxon>
        <taxon>Bdelloidea</taxon>
        <taxon>Philodinida</taxon>
        <taxon>Philodinidae</taxon>
        <taxon>Rotaria</taxon>
    </lineage>
</organism>
<keyword evidence="1" id="KW-0472">Membrane</keyword>
<evidence type="ECO:0000313" key="3">
    <source>
        <dbReference type="EMBL" id="CAF1583134.1"/>
    </source>
</evidence>
<accession>A0A815ZGB7</accession>
<feature type="chain" id="PRO_5036229488" evidence="2">
    <location>
        <begin position="16"/>
        <end position="109"/>
    </location>
</feature>
<dbReference type="EMBL" id="CAJNRE010010576">
    <property type="protein sequence ID" value="CAF2092513.1"/>
    <property type="molecule type" value="Genomic_DNA"/>
</dbReference>
<sequence>MLLTIFVLLSSAVIAQLVPAIKPVELTAEVANQNVQQSTNTGKMSQMFLRKNNVTPKSLSTGFFNNNTTIIIPNTDNLSSEYATLLLIPLSSCACIGCIASVFRLRYET</sequence>
<dbReference type="EMBL" id="CAJNOW010010609">
    <property type="protein sequence ID" value="CAF1583134.1"/>
    <property type="molecule type" value="Genomic_DNA"/>
</dbReference>
<evidence type="ECO:0000256" key="1">
    <source>
        <dbReference type="SAM" id="Phobius"/>
    </source>
</evidence>
<evidence type="ECO:0000313" key="4">
    <source>
        <dbReference type="EMBL" id="CAF2092513.1"/>
    </source>
</evidence>
<dbReference type="AlphaFoldDB" id="A0A815ZGB7"/>
<feature type="transmembrane region" description="Helical" evidence="1">
    <location>
        <begin position="82"/>
        <end position="103"/>
    </location>
</feature>
<keyword evidence="1" id="KW-0812">Transmembrane</keyword>
<keyword evidence="2" id="KW-0732">Signal</keyword>
<name>A0A815ZGB7_9BILA</name>
<gene>
    <name evidence="3" type="ORF">KQP761_LOCUS20359</name>
    <name evidence="4" type="ORF">MBJ925_LOCUS20712</name>
</gene>
<dbReference type="Proteomes" id="UP000663824">
    <property type="component" value="Unassembled WGS sequence"/>
</dbReference>
<feature type="signal peptide" evidence="2">
    <location>
        <begin position="1"/>
        <end position="15"/>
    </location>
</feature>
<comment type="caution">
    <text evidence="3">The sequence shown here is derived from an EMBL/GenBank/DDBJ whole genome shotgun (WGS) entry which is preliminary data.</text>
</comment>
<proteinExistence type="predicted"/>
<evidence type="ECO:0000313" key="5">
    <source>
        <dbReference type="Proteomes" id="UP000663834"/>
    </source>
</evidence>
<keyword evidence="1" id="KW-1133">Transmembrane helix</keyword>
<protein>
    <submittedName>
        <fullName evidence="3">Uncharacterized protein</fullName>
    </submittedName>
</protein>
<evidence type="ECO:0000256" key="2">
    <source>
        <dbReference type="SAM" id="SignalP"/>
    </source>
</evidence>